<sequence length="871" mass="89898">MGVSRLACLVFAAATSTTSVFQHDLHVRAALDLPPVSAPLPTPLPSPPTAANHRLGASVMEALRSIRGATATNFYTTLFNALQIFYCDRLNANVPHTPLDEVNAVWTPTLAAAHPSSVPPYVRLVPKSDPTAFKDTAGNCIAAPHASASIKALYDAGYCEVAPNCYWTGIPKQTILLFSSAFCHDADPRNTTSSTADRAPIYATVQTTSPAGAVSLAAATATVTAWARGLALTVAPAIVFAVIGLLALLLFLAIRCCCNSCGGRSPRADGYTTAQLVVPIATFALFGIALVTLAVFALLYSKAMVASSDTLLANVAAFVESLNQWLHAAEAPLQQLGATVDASADTIAAALATSDFIPTGLDTLVAQLDTIAQQLAGPVALPLGCNATVDAICMPCTICADMFTQATSARDQVQAVATQGRAQLTSAKQTINATLNDARTTAHSATDTGLSAFDGISPVLNSASTTISSAQATWQSQTLVRSAGVLALFALSLVVLVIGVLGIVVGLTPANYLAVILHLGYVVGFLALVFLFVVAAVTLAASMLVSDGCQLSTVLANDWAPVLGATEGAALNACFQHTSLLDALDLGDAVASANLSVPPSNLAQLLQLDPLDAFASGVVGANTTTATFAIASDAAATSLAMLNVFTNVAHNNVSNSNNCSVHDGAYAIPSIHSPWLANGDADPHVSNPASYVALRYLPWRAACAAVVPRGACAHNAPCTYDAFVVELYTNTSALVNVTTDAAAFVASIQASVAAMQATTASLEANVTALARTVDTTSASLQVALQTEMQAFQTALNCSFVANDFTTLHDALCDDLTPTLALVSLCLFLAGVAMLPINIALILLVKRLRAPEVPQTAAPFGMRSKTDLVKLT</sequence>
<dbReference type="PANTHER" id="PTHR31414">
    <property type="entry name" value="TRANSMEMBRANE PROTEIN DDB_G0292058"/>
    <property type="match status" value="1"/>
</dbReference>
<dbReference type="GO" id="GO:0016020">
    <property type="term" value="C:membrane"/>
    <property type="evidence" value="ECO:0007669"/>
    <property type="project" value="TreeGrafter"/>
</dbReference>
<protein>
    <submittedName>
        <fullName evidence="3">Aste57867_18824 protein</fullName>
    </submittedName>
</protein>
<feature type="transmembrane region" description="Helical" evidence="1">
    <location>
        <begin position="819"/>
        <end position="844"/>
    </location>
</feature>
<reference evidence="3 4" key="1">
    <citation type="submission" date="2019-03" db="EMBL/GenBank/DDBJ databases">
        <authorList>
            <person name="Gaulin E."/>
            <person name="Dumas B."/>
        </authorList>
    </citation>
    <scope>NUCLEOTIDE SEQUENCE [LARGE SCALE GENOMIC DNA]</scope>
    <source>
        <strain evidence="3">CBS 568.67</strain>
    </source>
</reference>
<dbReference type="EMBL" id="CAADRA010006435">
    <property type="protein sequence ID" value="VFT95558.1"/>
    <property type="molecule type" value="Genomic_DNA"/>
</dbReference>
<dbReference type="AlphaFoldDB" id="A0A485LCK3"/>
<keyword evidence="1" id="KW-1133">Transmembrane helix</keyword>
<reference evidence="2" key="2">
    <citation type="submission" date="2019-06" db="EMBL/GenBank/DDBJ databases">
        <title>Genomics analysis of Aphanomyces spp. identifies a new class of oomycete effector associated with host adaptation.</title>
        <authorList>
            <person name="Gaulin E."/>
        </authorList>
    </citation>
    <scope>NUCLEOTIDE SEQUENCE</scope>
    <source>
        <strain evidence="2">CBS 578.67</strain>
    </source>
</reference>
<evidence type="ECO:0000313" key="4">
    <source>
        <dbReference type="Proteomes" id="UP000332933"/>
    </source>
</evidence>
<feature type="transmembrane region" description="Helical" evidence="1">
    <location>
        <begin position="485"/>
        <end position="507"/>
    </location>
</feature>
<dbReference type="InterPro" id="IPR040283">
    <property type="entry name" value="DDB_G0292058-like"/>
</dbReference>
<feature type="transmembrane region" description="Helical" evidence="1">
    <location>
        <begin position="276"/>
        <end position="300"/>
    </location>
</feature>
<proteinExistence type="predicted"/>
<evidence type="ECO:0000256" key="1">
    <source>
        <dbReference type="SAM" id="Phobius"/>
    </source>
</evidence>
<keyword evidence="4" id="KW-1185">Reference proteome</keyword>
<organism evidence="3 4">
    <name type="scientific">Aphanomyces stellatus</name>
    <dbReference type="NCBI Taxonomy" id="120398"/>
    <lineage>
        <taxon>Eukaryota</taxon>
        <taxon>Sar</taxon>
        <taxon>Stramenopiles</taxon>
        <taxon>Oomycota</taxon>
        <taxon>Saprolegniomycetes</taxon>
        <taxon>Saprolegniales</taxon>
        <taxon>Verrucalvaceae</taxon>
        <taxon>Aphanomyces</taxon>
    </lineage>
</organism>
<dbReference type="Proteomes" id="UP000332933">
    <property type="component" value="Unassembled WGS sequence"/>
</dbReference>
<gene>
    <name evidence="3" type="primary">Aste57867_18824</name>
    <name evidence="2" type="ORF">As57867_018760</name>
    <name evidence="3" type="ORF">ASTE57867_18824</name>
</gene>
<keyword evidence="1" id="KW-0472">Membrane</keyword>
<dbReference type="PANTHER" id="PTHR31414:SF18">
    <property type="entry name" value="TRANSMEMBRANE PROTEIN-RELATED"/>
    <property type="match status" value="1"/>
</dbReference>
<feature type="transmembrane region" description="Helical" evidence="1">
    <location>
        <begin position="230"/>
        <end position="255"/>
    </location>
</feature>
<dbReference type="EMBL" id="VJMH01006414">
    <property type="protein sequence ID" value="KAF0689756.1"/>
    <property type="molecule type" value="Genomic_DNA"/>
</dbReference>
<evidence type="ECO:0000313" key="2">
    <source>
        <dbReference type="EMBL" id="KAF0689756.1"/>
    </source>
</evidence>
<dbReference type="OrthoDB" id="193965at2759"/>
<keyword evidence="1" id="KW-0812">Transmembrane</keyword>
<name>A0A485LCK3_9STRA</name>
<accession>A0A485LCK3</accession>
<evidence type="ECO:0000313" key="3">
    <source>
        <dbReference type="EMBL" id="VFT95558.1"/>
    </source>
</evidence>
<feature type="transmembrane region" description="Helical" evidence="1">
    <location>
        <begin position="519"/>
        <end position="545"/>
    </location>
</feature>